<keyword evidence="2" id="KW-1185">Reference proteome</keyword>
<evidence type="ECO:0000313" key="2">
    <source>
        <dbReference type="Proteomes" id="UP000799776"/>
    </source>
</evidence>
<evidence type="ECO:0000313" key="1">
    <source>
        <dbReference type="EMBL" id="KAF2085843.1"/>
    </source>
</evidence>
<name>A0A9P4LYC7_9PEZI</name>
<dbReference type="EMBL" id="ML978728">
    <property type="protein sequence ID" value="KAF2085843.1"/>
    <property type="molecule type" value="Genomic_DNA"/>
</dbReference>
<comment type="caution">
    <text evidence="1">The sequence shown here is derived from an EMBL/GenBank/DDBJ whole genome shotgun (WGS) entry which is preliminary data.</text>
</comment>
<reference evidence="1" key="1">
    <citation type="journal article" date="2020" name="Stud. Mycol.">
        <title>101 Dothideomycetes genomes: a test case for predicting lifestyles and emergence of pathogens.</title>
        <authorList>
            <person name="Haridas S."/>
            <person name="Albert R."/>
            <person name="Binder M."/>
            <person name="Bloem J."/>
            <person name="Labutti K."/>
            <person name="Salamov A."/>
            <person name="Andreopoulos B."/>
            <person name="Baker S."/>
            <person name="Barry K."/>
            <person name="Bills G."/>
            <person name="Bluhm B."/>
            <person name="Cannon C."/>
            <person name="Castanera R."/>
            <person name="Culley D."/>
            <person name="Daum C."/>
            <person name="Ezra D."/>
            <person name="Gonzalez J."/>
            <person name="Henrissat B."/>
            <person name="Kuo A."/>
            <person name="Liang C."/>
            <person name="Lipzen A."/>
            <person name="Lutzoni F."/>
            <person name="Magnuson J."/>
            <person name="Mondo S."/>
            <person name="Nolan M."/>
            <person name="Ohm R."/>
            <person name="Pangilinan J."/>
            <person name="Park H.-J."/>
            <person name="Ramirez L."/>
            <person name="Alfaro M."/>
            <person name="Sun H."/>
            <person name="Tritt A."/>
            <person name="Yoshinaga Y."/>
            <person name="Zwiers L.-H."/>
            <person name="Turgeon B."/>
            <person name="Goodwin S."/>
            <person name="Spatafora J."/>
            <person name="Crous P."/>
            <person name="Grigoriev I."/>
        </authorList>
    </citation>
    <scope>NUCLEOTIDE SEQUENCE</scope>
    <source>
        <strain evidence="1">CBS 121410</strain>
    </source>
</reference>
<proteinExistence type="predicted"/>
<dbReference type="AlphaFoldDB" id="A0A9P4LYC7"/>
<accession>A0A9P4LYC7</accession>
<gene>
    <name evidence="1" type="ORF">K490DRAFT_67446</name>
</gene>
<sequence>MVTFYRCGDVTAAELEATARWIWSDADKLPTWMHGRIVRVTLLKAEYEVRRGIASEDNVDKLAAYY</sequence>
<protein>
    <submittedName>
        <fullName evidence="1">Uncharacterized protein</fullName>
    </submittedName>
</protein>
<organism evidence="1 2">
    <name type="scientific">Saccharata proteae CBS 121410</name>
    <dbReference type="NCBI Taxonomy" id="1314787"/>
    <lineage>
        <taxon>Eukaryota</taxon>
        <taxon>Fungi</taxon>
        <taxon>Dikarya</taxon>
        <taxon>Ascomycota</taxon>
        <taxon>Pezizomycotina</taxon>
        <taxon>Dothideomycetes</taxon>
        <taxon>Dothideomycetes incertae sedis</taxon>
        <taxon>Botryosphaeriales</taxon>
        <taxon>Saccharataceae</taxon>
        <taxon>Saccharata</taxon>
    </lineage>
</organism>
<dbReference type="Proteomes" id="UP000799776">
    <property type="component" value="Unassembled WGS sequence"/>
</dbReference>